<dbReference type="InterPro" id="IPR019419">
    <property type="entry name" value="AIM19"/>
</dbReference>
<dbReference type="GO" id="GO:0005739">
    <property type="term" value="C:mitochondrion"/>
    <property type="evidence" value="ECO:0007669"/>
    <property type="project" value="TreeGrafter"/>
</dbReference>
<dbReference type="RefSeq" id="XP_062878670.1">
    <property type="nucleotide sequence ID" value="XM_063022600.1"/>
</dbReference>
<evidence type="ECO:0000313" key="2">
    <source>
        <dbReference type="Proteomes" id="UP001338582"/>
    </source>
</evidence>
<dbReference type="PANTHER" id="PTHR28177">
    <property type="entry name" value="ALTERED INHERITANCE OF MITOCHONDRIA PROTEIN 19, MITOCHONDRIAL"/>
    <property type="match status" value="1"/>
</dbReference>
<keyword evidence="2" id="KW-1185">Reference proteome</keyword>
<reference evidence="1 2" key="1">
    <citation type="submission" date="2023-10" db="EMBL/GenBank/DDBJ databases">
        <title>Draft Genome Sequence of Candida saopaulonensis from a very Premature Infant with Sepsis.</title>
        <authorList>
            <person name="Ning Y."/>
            <person name="Dai R."/>
            <person name="Xiao M."/>
            <person name="Xu Y."/>
            <person name="Yan Q."/>
            <person name="Zhang L."/>
        </authorList>
    </citation>
    <scope>NUCLEOTIDE SEQUENCE [LARGE SCALE GENOMIC DNA]</scope>
    <source>
        <strain evidence="1 2">19XY460</strain>
    </source>
</reference>
<protein>
    <submittedName>
        <fullName evidence="1">Uncharacterized protein</fullName>
    </submittedName>
</protein>
<dbReference type="PANTHER" id="PTHR28177:SF1">
    <property type="entry name" value="ALTERED INHERITANCE OF MITOCHONDRIA PROTEIN 19, MITOCHONDRIAL"/>
    <property type="match status" value="1"/>
</dbReference>
<proteinExistence type="predicted"/>
<dbReference type="Proteomes" id="UP001338582">
    <property type="component" value="Chromosome 4"/>
</dbReference>
<dbReference type="EMBL" id="CP138897">
    <property type="protein sequence ID" value="WPK26289.1"/>
    <property type="molecule type" value="Genomic_DNA"/>
</dbReference>
<accession>A0AAX4HCX9</accession>
<sequence length="140" mass="14945">MSSPLESAKKYSKLAGESPLPAWAFATGLAHTAYAIPWKMPKVEGSSGDLYQFHKSAIFKSPSRNACILFAATHALGGYMIYDGDETNGAGFTFAWSTLYLIINGRSSVRSLLGGRITPLSLSVLALGNAGVYGSAFFWP</sequence>
<dbReference type="Pfam" id="PF10315">
    <property type="entry name" value="Aim19"/>
    <property type="match status" value="1"/>
</dbReference>
<dbReference type="GeneID" id="88174701"/>
<gene>
    <name evidence="1" type="ORF">PUMCH_003638</name>
</gene>
<name>A0AAX4HCX9_9ASCO</name>
<dbReference type="AlphaFoldDB" id="A0AAX4HCX9"/>
<dbReference type="KEGG" id="asau:88174701"/>
<evidence type="ECO:0000313" key="1">
    <source>
        <dbReference type="EMBL" id="WPK26289.1"/>
    </source>
</evidence>
<organism evidence="1 2">
    <name type="scientific">Australozyma saopauloensis</name>
    <dbReference type="NCBI Taxonomy" id="291208"/>
    <lineage>
        <taxon>Eukaryota</taxon>
        <taxon>Fungi</taxon>
        <taxon>Dikarya</taxon>
        <taxon>Ascomycota</taxon>
        <taxon>Saccharomycotina</taxon>
        <taxon>Pichiomycetes</taxon>
        <taxon>Metschnikowiaceae</taxon>
        <taxon>Australozyma</taxon>
    </lineage>
</organism>